<dbReference type="Proteomes" id="UP000039865">
    <property type="component" value="Unassembled WGS sequence"/>
</dbReference>
<dbReference type="SMART" id="SM01332">
    <property type="entry name" value="Cyclin_C"/>
    <property type="match status" value="1"/>
</dbReference>
<evidence type="ECO:0000256" key="4">
    <source>
        <dbReference type="RuleBase" id="RU000383"/>
    </source>
</evidence>
<evidence type="ECO:0000256" key="2">
    <source>
        <dbReference type="ARBA" id="ARBA00023127"/>
    </source>
</evidence>
<gene>
    <name evidence="8" type="primary">Contig944.g1035</name>
    <name evidence="8" type="ORF">STYLEM_16693</name>
</gene>
<dbReference type="GO" id="GO:0051301">
    <property type="term" value="P:cell division"/>
    <property type="evidence" value="ECO:0007669"/>
    <property type="project" value="UniProtKB-KW"/>
</dbReference>
<dbReference type="GO" id="GO:0044772">
    <property type="term" value="P:mitotic cell cycle phase transition"/>
    <property type="evidence" value="ECO:0007669"/>
    <property type="project" value="InterPro"/>
</dbReference>
<evidence type="ECO:0000256" key="5">
    <source>
        <dbReference type="SAM" id="MobiDB-lite"/>
    </source>
</evidence>
<dbReference type="AlphaFoldDB" id="A0A078B2X7"/>
<reference evidence="8 9" key="1">
    <citation type="submission" date="2014-06" db="EMBL/GenBank/DDBJ databases">
        <authorList>
            <person name="Swart Estienne"/>
        </authorList>
    </citation>
    <scope>NUCLEOTIDE SEQUENCE [LARGE SCALE GENOMIC DNA]</scope>
    <source>
        <strain evidence="8 9">130c</strain>
    </source>
</reference>
<dbReference type="PIRSF" id="PIRSF001771">
    <property type="entry name" value="Cyclin_A_B_D_E"/>
    <property type="match status" value="1"/>
</dbReference>
<dbReference type="FunFam" id="1.10.472.10:FF:000001">
    <property type="entry name" value="G2/mitotic-specific cyclin"/>
    <property type="match status" value="1"/>
</dbReference>
<feature type="domain" description="Cyclin-like" evidence="6">
    <location>
        <begin position="204"/>
        <end position="288"/>
    </location>
</feature>
<dbReference type="InterPro" id="IPR006671">
    <property type="entry name" value="Cyclin_N"/>
</dbReference>
<keyword evidence="1" id="KW-0132">Cell division</keyword>
<dbReference type="OrthoDB" id="5590282at2759"/>
<keyword evidence="3" id="KW-0131">Cell cycle</keyword>
<dbReference type="CDD" id="cd20507">
    <property type="entry name" value="CYCLIN_CCNB1-like_rpt1"/>
    <property type="match status" value="1"/>
</dbReference>
<dbReference type="Pfam" id="PF00134">
    <property type="entry name" value="Cyclin_N"/>
    <property type="match status" value="1"/>
</dbReference>
<comment type="similarity">
    <text evidence="4">Belongs to the cyclin family.</text>
</comment>
<dbReference type="InterPro" id="IPR046965">
    <property type="entry name" value="Cyclin_A/B-like"/>
</dbReference>
<dbReference type="InterPro" id="IPR048258">
    <property type="entry name" value="Cyclins_cyclin-box"/>
</dbReference>
<evidence type="ECO:0000259" key="6">
    <source>
        <dbReference type="SMART" id="SM00385"/>
    </source>
</evidence>
<dbReference type="PROSITE" id="PS00292">
    <property type="entry name" value="CYCLINS"/>
    <property type="match status" value="1"/>
</dbReference>
<accession>A0A078B2X7</accession>
<dbReference type="InterPro" id="IPR039361">
    <property type="entry name" value="Cyclin"/>
</dbReference>
<evidence type="ECO:0000259" key="7">
    <source>
        <dbReference type="SMART" id="SM01332"/>
    </source>
</evidence>
<organism evidence="8 9">
    <name type="scientific">Stylonychia lemnae</name>
    <name type="common">Ciliate</name>
    <dbReference type="NCBI Taxonomy" id="5949"/>
    <lineage>
        <taxon>Eukaryota</taxon>
        <taxon>Sar</taxon>
        <taxon>Alveolata</taxon>
        <taxon>Ciliophora</taxon>
        <taxon>Intramacronucleata</taxon>
        <taxon>Spirotrichea</taxon>
        <taxon>Stichotrichia</taxon>
        <taxon>Sporadotrichida</taxon>
        <taxon>Oxytrichidae</taxon>
        <taxon>Stylonychinae</taxon>
        <taxon>Stylonychia</taxon>
    </lineage>
</organism>
<dbReference type="SMART" id="SM00385">
    <property type="entry name" value="CYCLIN"/>
    <property type="match status" value="2"/>
</dbReference>
<feature type="compositionally biased region" description="Polar residues" evidence="5">
    <location>
        <begin position="7"/>
        <end position="22"/>
    </location>
</feature>
<dbReference type="InterPro" id="IPR036915">
    <property type="entry name" value="Cyclin-like_sf"/>
</dbReference>
<name>A0A078B2X7_STYLE</name>
<dbReference type="Pfam" id="PF02984">
    <property type="entry name" value="Cyclin_C"/>
    <property type="match status" value="1"/>
</dbReference>
<dbReference type="GO" id="GO:0016538">
    <property type="term" value="F:cyclin-dependent protein serine/threonine kinase regulator activity"/>
    <property type="evidence" value="ECO:0007669"/>
    <property type="project" value="InterPro"/>
</dbReference>
<evidence type="ECO:0000313" key="8">
    <source>
        <dbReference type="EMBL" id="CDW87587.1"/>
    </source>
</evidence>
<evidence type="ECO:0000256" key="3">
    <source>
        <dbReference type="ARBA" id="ARBA00023306"/>
    </source>
</evidence>
<feature type="domain" description="Cyclin C-terminal" evidence="7">
    <location>
        <begin position="297"/>
        <end position="416"/>
    </location>
</feature>
<dbReference type="OMA" id="KECEYMC"/>
<dbReference type="Gene3D" id="1.10.472.10">
    <property type="entry name" value="Cyclin-like"/>
    <property type="match status" value="2"/>
</dbReference>
<feature type="region of interest" description="Disordered" evidence="5">
    <location>
        <begin position="1"/>
        <end position="22"/>
    </location>
</feature>
<dbReference type="InterPro" id="IPR004367">
    <property type="entry name" value="Cyclin_C-dom"/>
</dbReference>
<protein>
    <submittedName>
        <fullName evidence="8">Uncharacterized protein</fullName>
    </submittedName>
</protein>
<keyword evidence="2 4" id="KW-0195">Cyclin</keyword>
<evidence type="ECO:0000256" key="1">
    <source>
        <dbReference type="ARBA" id="ARBA00022618"/>
    </source>
</evidence>
<feature type="domain" description="Cyclin-like" evidence="6">
    <location>
        <begin position="301"/>
        <end position="383"/>
    </location>
</feature>
<dbReference type="SUPFAM" id="SSF47954">
    <property type="entry name" value="Cyclin-like"/>
    <property type="match status" value="2"/>
</dbReference>
<sequence length="443" mass="51936">MREQSHSVRNANNENHYQPLKKNTSLIRNFGRDISNQVNNQSFAGASSNLQQDKLLKPISQRTLPASKSIRDIHTAQPSLNQRKPYDLLTRQQSQKKYMGQNLRSLNEFIQNDQKAQGGNYPQKMDKQTRLAEFKRYYETYYSSANLDFLDVDLFDMSNPQAVSEYAADCLKHMQKNELTYHPNPNCLKNQPDINAKMRLILVEWLIEVHLKFKLLPETLFLTINLIDRYCTKKPVLRTEYQLLGVTAMLIASKYEEIYPPEIRDFVHITDKQYTKEQVLAKEFDMLQILDFNITTPSSYRFLERFSKICQADNVIFNLSRYIIEITLIELKHYKWCPSLIAATALYISHKILRRQNPWSPELQQATEYSETQIRACAKDLCIYYNLACEKKRGYEVLYKKFSLPKFLEVSKITVTNKSSSLNTNQSNYQNDISANDQENLRH</sequence>
<dbReference type="InParanoid" id="A0A078B2X7"/>
<keyword evidence="9" id="KW-1185">Reference proteome</keyword>
<dbReference type="EMBL" id="CCKQ01015750">
    <property type="protein sequence ID" value="CDW87587.1"/>
    <property type="molecule type" value="Genomic_DNA"/>
</dbReference>
<proteinExistence type="inferred from homology"/>
<dbReference type="PANTHER" id="PTHR10177">
    <property type="entry name" value="CYCLINS"/>
    <property type="match status" value="1"/>
</dbReference>
<evidence type="ECO:0000313" key="9">
    <source>
        <dbReference type="Proteomes" id="UP000039865"/>
    </source>
</evidence>
<dbReference type="InterPro" id="IPR013763">
    <property type="entry name" value="Cyclin-like_dom"/>
</dbReference>